<dbReference type="EMBL" id="LT160031">
    <property type="protein sequence ID" value="CXI70123.1"/>
    <property type="molecule type" value="Genomic_DNA"/>
</dbReference>
<dbReference type="AlphaFoldDB" id="A0A113S5D8"/>
<keyword evidence="2" id="KW-0472">Membrane</keyword>
<evidence type="ECO:0000313" key="3">
    <source>
        <dbReference type="EMBL" id="CXI70123.1"/>
    </source>
</evidence>
<feature type="compositionally biased region" description="Basic and acidic residues" evidence="1">
    <location>
        <begin position="217"/>
        <end position="227"/>
    </location>
</feature>
<protein>
    <recommendedName>
        <fullName evidence="5">Membrane associated histidine-rich protein 1b</fullName>
    </recommendedName>
</protein>
<feature type="compositionally biased region" description="Basic residues" evidence="1">
    <location>
        <begin position="76"/>
        <end position="87"/>
    </location>
</feature>
<keyword evidence="2" id="KW-0812">Transmembrane</keyword>
<evidence type="ECO:0000313" key="4">
    <source>
        <dbReference type="Proteomes" id="UP000069549"/>
    </source>
</evidence>
<proteinExistence type="predicted"/>
<feature type="region of interest" description="Disordered" evidence="1">
    <location>
        <begin position="217"/>
        <end position="278"/>
    </location>
</feature>
<accession>A0A113S5D8</accession>
<name>A0A113S5D8_PLABE</name>
<sequence>MSKVQEKCGIKSNTKKKVEEEGITLESYKEPEKKSTYFDTTKKNAKEFNDGSTTNESDDDRESEYEDSDENEEIKLKRKNEKIKSKRKNEEYEDEDDEEADKKKKKKKKKKKRSKVKSMIEILKKQITFRRIVITLSIFFLMSFAYVSNEDYVIRFKNYVTSFVPNGIIQPFQKSTGCSCSKKANALPSPKGEEQPAFECPLVTLRNKLLEELEKASQREKMKEATVAKESTPIVDMPETPPVAPSVETEVPSLVPPTTNTSHAAPAHPQPISDEMGK</sequence>
<gene>
    <name evidence="3" type="ORF">PBK173_000312100</name>
</gene>
<feature type="compositionally biased region" description="Basic and acidic residues" evidence="1">
    <location>
        <begin position="28"/>
        <end position="49"/>
    </location>
</feature>
<dbReference type="Proteomes" id="UP000069549">
    <property type="component" value="Chromosome 11"/>
</dbReference>
<organism evidence="3 4">
    <name type="scientific">Plasmodium berghei</name>
    <dbReference type="NCBI Taxonomy" id="5821"/>
    <lineage>
        <taxon>Eukaryota</taxon>
        <taxon>Sar</taxon>
        <taxon>Alveolata</taxon>
        <taxon>Apicomplexa</taxon>
        <taxon>Aconoidasida</taxon>
        <taxon>Haemosporida</taxon>
        <taxon>Plasmodiidae</taxon>
        <taxon>Plasmodium</taxon>
        <taxon>Plasmodium (Vinckeia)</taxon>
    </lineage>
</organism>
<keyword evidence="2" id="KW-1133">Transmembrane helix</keyword>
<dbReference type="OMA" id="CSKKANA"/>
<feature type="transmembrane region" description="Helical" evidence="2">
    <location>
        <begin position="128"/>
        <end position="147"/>
    </location>
</feature>
<evidence type="ECO:0000256" key="1">
    <source>
        <dbReference type="SAM" id="MobiDB-lite"/>
    </source>
</evidence>
<feature type="region of interest" description="Disordered" evidence="1">
    <location>
        <begin position="28"/>
        <end position="110"/>
    </location>
</feature>
<dbReference type="VEuPathDB" id="PlasmoDB:PBANKA_1145900"/>
<evidence type="ECO:0008006" key="5">
    <source>
        <dbReference type="Google" id="ProtNLM"/>
    </source>
</evidence>
<evidence type="ECO:0000256" key="2">
    <source>
        <dbReference type="SAM" id="Phobius"/>
    </source>
</evidence>
<reference evidence="3 4" key="1">
    <citation type="submission" date="2016-02" db="EMBL/GenBank/DDBJ databases">
        <authorList>
            <consortium name="Pathogen Informatics"/>
        </authorList>
    </citation>
    <scope>NUCLEOTIDE SEQUENCE [LARGE SCALE GENOMIC DNA]</scope>
    <source>
        <strain evidence="3 4">K173</strain>
    </source>
</reference>
<feature type="compositionally biased region" description="Acidic residues" evidence="1">
    <location>
        <begin position="56"/>
        <end position="72"/>
    </location>
</feature>